<reference evidence="2 3" key="1">
    <citation type="submission" date="2018-10" db="EMBL/GenBank/DDBJ databases">
        <title>Ulvibacterium marinum gen. nov., sp. nov., a novel marine bacterium of the family Flavobacteriaceae, isolated from a culture of the green alga Ulva prolifera.</title>
        <authorList>
            <person name="Zhang Z."/>
        </authorList>
    </citation>
    <scope>NUCLEOTIDE SEQUENCE [LARGE SCALE GENOMIC DNA]</scope>
    <source>
        <strain evidence="2 3">CCMM003</strain>
    </source>
</reference>
<comment type="caution">
    <text evidence="2">The sequence shown here is derived from an EMBL/GenBank/DDBJ whole genome shotgun (WGS) entry which is preliminary data.</text>
</comment>
<protein>
    <recommendedName>
        <fullName evidence="1">DUF6268 domain-containing protein</fullName>
    </recommendedName>
</protein>
<feature type="domain" description="DUF6268" evidence="1">
    <location>
        <begin position="74"/>
        <end position="277"/>
    </location>
</feature>
<dbReference type="OrthoDB" id="1114906at2"/>
<evidence type="ECO:0000313" key="2">
    <source>
        <dbReference type="EMBL" id="RKN79960.1"/>
    </source>
</evidence>
<dbReference type="RefSeq" id="WP_120712770.1">
    <property type="nucleotide sequence ID" value="NZ_RBCJ01000003.1"/>
</dbReference>
<organism evidence="2 3">
    <name type="scientific">Ulvibacterium marinum</name>
    <dbReference type="NCBI Taxonomy" id="2419782"/>
    <lineage>
        <taxon>Bacteria</taxon>
        <taxon>Pseudomonadati</taxon>
        <taxon>Bacteroidota</taxon>
        <taxon>Flavobacteriia</taxon>
        <taxon>Flavobacteriales</taxon>
        <taxon>Flavobacteriaceae</taxon>
        <taxon>Ulvibacterium</taxon>
    </lineage>
</organism>
<gene>
    <name evidence="2" type="ORF">D7Z94_17055</name>
</gene>
<accession>A0A3B0C3M8</accession>
<keyword evidence="3" id="KW-1185">Reference proteome</keyword>
<proteinExistence type="predicted"/>
<dbReference type="Proteomes" id="UP000276603">
    <property type="component" value="Unassembled WGS sequence"/>
</dbReference>
<dbReference type="InterPro" id="IPR046235">
    <property type="entry name" value="DUF6268"/>
</dbReference>
<evidence type="ECO:0000259" key="1">
    <source>
        <dbReference type="Pfam" id="PF19783"/>
    </source>
</evidence>
<dbReference type="AlphaFoldDB" id="A0A3B0C3M8"/>
<dbReference type="EMBL" id="RBCJ01000003">
    <property type="protein sequence ID" value="RKN79960.1"/>
    <property type="molecule type" value="Genomic_DNA"/>
</dbReference>
<name>A0A3B0C3M8_9FLAO</name>
<dbReference type="Pfam" id="PF19783">
    <property type="entry name" value="DUF6268"/>
    <property type="match status" value="1"/>
</dbReference>
<sequence>MFLIQTVSLSQTTDLLRMEYTHIPENDFGISTSRYRALFNIPIKMGKENYLVAGSEYNTYRFEFNNPLPFPSGSLEEIHIIDVNLGYILKWNPSWRFVGIATPRLASNFVEGIENNDFLFNFSALVWKEKPDIDKPFRLILGLTFNSATGLPFPLPLINYQKRFHPNWSYSLGIPRMDLKYYIRKKHVLQTALFLDGYFVNIQNDILLPGNILGTTVSLSALVSAIGYQYKISKYISFYSLLGYSLTQEGLLRDGGRNRAYTLNDEGNIYLRTGFKISIF</sequence>
<evidence type="ECO:0000313" key="3">
    <source>
        <dbReference type="Proteomes" id="UP000276603"/>
    </source>
</evidence>